<evidence type="ECO:0000256" key="1">
    <source>
        <dbReference type="ARBA" id="ARBA00004251"/>
    </source>
</evidence>
<evidence type="ECO:0000256" key="3">
    <source>
        <dbReference type="ARBA" id="ARBA00022692"/>
    </source>
</evidence>
<feature type="transmembrane region" description="Helical" evidence="10">
    <location>
        <begin position="189"/>
        <end position="213"/>
    </location>
</feature>
<evidence type="ECO:0000256" key="6">
    <source>
        <dbReference type="ARBA" id="ARBA00023136"/>
    </source>
</evidence>
<dbReference type="GeneTree" id="ENSGT00940000165644"/>
<dbReference type="GO" id="GO:0005886">
    <property type="term" value="C:plasma membrane"/>
    <property type="evidence" value="ECO:0007669"/>
    <property type="project" value="UniProtKB-SubCell"/>
</dbReference>
<keyword evidence="13" id="KW-1185">Reference proteome</keyword>
<evidence type="ECO:0000256" key="5">
    <source>
        <dbReference type="ARBA" id="ARBA00022989"/>
    </source>
</evidence>
<dbReference type="PANTHER" id="PTHR15583">
    <property type="entry name" value="INTERLEUKIN-17 RECEPTOR"/>
    <property type="match status" value="1"/>
</dbReference>
<evidence type="ECO:0000256" key="9">
    <source>
        <dbReference type="SAM" id="MobiDB-lite"/>
    </source>
</evidence>
<comment type="subcellular location">
    <subcellularLocation>
        <location evidence="1">Cell membrane</location>
        <topology evidence="1">Single-pass type I membrane protein</topology>
    </subcellularLocation>
</comment>
<name>A0A8C4NAX2_EPTBU</name>
<feature type="compositionally biased region" description="Polar residues" evidence="9">
    <location>
        <begin position="491"/>
        <end position="505"/>
    </location>
</feature>
<dbReference type="GO" id="GO:0030368">
    <property type="term" value="F:interleukin-17 receptor activity"/>
    <property type="evidence" value="ECO:0007669"/>
    <property type="project" value="InterPro"/>
</dbReference>
<sequence>MIQGNHEQRALCQYDADVQASNPMELPTFHFLDFKGKPGESYFIYLYHLPHSWWDDFYAGSAFTMPGCKDPQMKGVDICVNMIPEVDANLSCSSGILTVSFYMDPRCNAYQLVLEGQSKQDEKQSILKPKIINEDRGSRRLRNYSVELDQETYVKYFVEIIPYCEGCLTDCWRKTLSTNGCKKEYPLNLVFLSLIPVGLLFIFFVALFIHVSWNKPLWNKVFSSTHFATTDIDKFPLTNQHKVPEVSCRKQVLLLYSHDHKEYSHLVLSLAAFLQEHCGLLIVMDLLEEQQIGKMGYLPWLMGKKQLVEETDGKIILLCSRGAYAKWQHACQDCEPPLKLKEDARSLLGDTFTPSIGLICSDFQHPRAFAKYIVAFFEGVSGECDIPSLFRSTVTYRLMEHLEDLVLRLHGVERYSHGAESRAAGLAPEDYGKTASGEKLHAAFVKCKTWQENNPNWLEKSHYHIEENTNYCSVLDDARAAGSEEKDNGQKCVQQGEQQSYIEQSPSQPERCILSSLQSTGMMSQQGIRSEAARNMFCIDGLLSASELAASSLDDMHIHRAQFGPWLTRADQLCTSDHNLLPPVSQPCRTSDMRPNSCEPSYQCELLGEDMIVSASLAQAQCGEFPTEYDSGMGMSIEQEMTSANAPLLNRSLLKEDVEQRKGPAFNFHSSTEIHI</sequence>
<evidence type="ECO:0000256" key="4">
    <source>
        <dbReference type="ARBA" id="ARBA00022729"/>
    </source>
</evidence>
<dbReference type="InterPro" id="IPR038683">
    <property type="entry name" value="IL17RA/B_FnIII-like_1_sf"/>
</dbReference>
<dbReference type="InterPro" id="IPR013568">
    <property type="entry name" value="SEFIR_dom"/>
</dbReference>
<evidence type="ECO:0000256" key="2">
    <source>
        <dbReference type="ARBA" id="ARBA00022475"/>
    </source>
</evidence>
<feature type="region of interest" description="Disordered" evidence="9">
    <location>
        <begin position="483"/>
        <end position="505"/>
    </location>
</feature>
<evidence type="ECO:0000256" key="10">
    <source>
        <dbReference type="SAM" id="Phobius"/>
    </source>
</evidence>
<dbReference type="Pfam" id="PF08357">
    <property type="entry name" value="SEFIR"/>
    <property type="match status" value="1"/>
</dbReference>
<keyword evidence="4" id="KW-0732">Signal</keyword>
<dbReference type="AlphaFoldDB" id="A0A8C4NAX2"/>
<accession>A0A8C4NAX2</accession>
<keyword evidence="7" id="KW-0675">Receptor</keyword>
<evidence type="ECO:0000256" key="7">
    <source>
        <dbReference type="ARBA" id="ARBA00023170"/>
    </source>
</evidence>
<feature type="domain" description="SEFIR" evidence="11">
    <location>
        <begin position="249"/>
        <end position="407"/>
    </location>
</feature>
<proteinExistence type="predicted"/>
<reference evidence="12" key="1">
    <citation type="submission" date="2025-08" db="UniProtKB">
        <authorList>
            <consortium name="Ensembl"/>
        </authorList>
    </citation>
    <scope>IDENTIFICATION</scope>
</reference>
<protein>
    <recommendedName>
        <fullName evidence="11">SEFIR domain-containing protein</fullName>
    </recommendedName>
</protein>
<evidence type="ECO:0000313" key="13">
    <source>
        <dbReference type="Proteomes" id="UP000694388"/>
    </source>
</evidence>
<keyword evidence="8" id="KW-0325">Glycoprotein</keyword>
<dbReference type="PANTHER" id="PTHR15583:SF7">
    <property type="entry name" value="INTERLEUKIN CYTOKINE RECEPTOR-RELATED PROTEIN 2"/>
    <property type="match status" value="1"/>
</dbReference>
<dbReference type="InterPro" id="IPR039465">
    <property type="entry name" value="IL-17_rcpt-like"/>
</dbReference>
<keyword evidence="6 10" id="KW-0472">Membrane</keyword>
<dbReference type="Gene3D" id="2.60.40.2150">
    <property type="entry name" value="Interleukin-17 receptor A/B, fibronectin-III-like domain 2"/>
    <property type="match status" value="1"/>
</dbReference>
<dbReference type="PROSITE" id="PS51534">
    <property type="entry name" value="SEFIR"/>
    <property type="match status" value="1"/>
</dbReference>
<reference evidence="12" key="2">
    <citation type="submission" date="2025-09" db="UniProtKB">
        <authorList>
            <consortium name="Ensembl"/>
        </authorList>
    </citation>
    <scope>IDENTIFICATION</scope>
</reference>
<dbReference type="Proteomes" id="UP000694388">
    <property type="component" value="Unplaced"/>
</dbReference>
<keyword evidence="5 10" id="KW-1133">Transmembrane helix</keyword>
<evidence type="ECO:0000313" key="12">
    <source>
        <dbReference type="Ensembl" id="ENSEBUP00000000294.1"/>
    </source>
</evidence>
<dbReference type="Gene3D" id="2.60.40.2160">
    <property type="entry name" value="Interleukin-17 receptor A/B, fibronectin-III-like domain 1"/>
    <property type="match status" value="1"/>
</dbReference>
<organism evidence="12 13">
    <name type="scientific">Eptatretus burgeri</name>
    <name type="common">Inshore hagfish</name>
    <dbReference type="NCBI Taxonomy" id="7764"/>
    <lineage>
        <taxon>Eukaryota</taxon>
        <taxon>Metazoa</taxon>
        <taxon>Chordata</taxon>
        <taxon>Craniata</taxon>
        <taxon>Vertebrata</taxon>
        <taxon>Cyclostomata</taxon>
        <taxon>Myxini</taxon>
        <taxon>Myxiniformes</taxon>
        <taxon>Myxinidae</taxon>
        <taxon>Eptatretinae</taxon>
        <taxon>Eptatretus</taxon>
    </lineage>
</organism>
<evidence type="ECO:0000259" key="11">
    <source>
        <dbReference type="PROSITE" id="PS51534"/>
    </source>
</evidence>
<dbReference type="InterPro" id="IPR043046">
    <property type="entry name" value="IL17RA/B_FnIII-like_2_sf"/>
</dbReference>
<keyword evidence="2" id="KW-1003">Cell membrane</keyword>
<dbReference type="Gene3D" id="3.40.50.11530">
    <property type="match status" value="1"/>
</dbReference>
<keyword evidence="3 10" id="KW-0812">Transmembrane</keyword>
<dbReference type="Ensembl" id="ENSEBUT00000000586.1">
    <property type="protein sequence ID" value="ENSEBUP00000000294.1"/>
    <property type="gene ID" value="ENSEBUG00000000499.1"/>
</dbReference>
<evidence type="ECO:0000256" key="8">
    <source>
        <dbReference type="ARBA" id="ARBA00023180"/>
    </source>
</evidence>